<evidence type="ECO:0000256" key="4">
    <source>
        <dbReference type="ARBA" id="ARBA00023136"/>
    </source>
</evidence>
<reference evidence="9" key="1">
    <citation type="submission" date="2016-11" db="EMBL/GenBank/DDBJ databases">
        <authorList>
            <person name="Varghese N."/>
            <person name="Submissions S."/>
        </authorList>
    </citation>
    <scope>NUCLEOTIDE SEQUENCE [LARGE SCALE GENOMIC DNA]</scope>
    <source>
        <strain evidence="9">DSM 18016</strain>
    </source>
</reference>
<evidence type="ECO:0000256" key="5">
    <source>
        <dbReference type="ARBA" id="ARBA00023237"/>
    </source>
</evidence>
<dbReference type="EMBL" id="FRAM01000006">
    <property type="protein sequence ID" value="SHK71772.1"/>
    <property type="molecule type" value="Genomic_DNA"/>
</dbReference>
<sequence>MMLKKIFLLISVSVITSCSDFLNVDLPKDQLTKDLVFNDDNLARSAMAGVYRSLETGGFLFGGASGGGVYLGCYSDELVAYNTTSSEYQLYNMDVNARSSMVKNLWQTSFNQIYSINSIIDGLENSAGVSAAVKKQLRGEALFLRALLHLYLAGTYDRIPYVTSISYELNQSISSQPIDAVLSAARKDVEEALSLLPDNAARGLRIRPTKAAAYALLARVALYQKDWQNAVLYSSKIIADPAYTLEPDVKTVFLKEGRSVIWAFEPPVALGNTREAITYILLGAPPSTISLSPSLVAAFSTGDKRALAWIGTIRDSGNRPYYYAYKYKQNKPAGTPKECSVVLRAEEQYLIRAEAYAQLGEQAKALQDINVIRQRAGIPLYTTLDKQLILDEISKEKKLEFFTEYGLRFFDLKRTGRIQAVMVDAKPNWTSKFQNFPIPESELLLNPKLGPQNEGF</sequence>
<evidence type="ECO:0000256" key="1">
    <source>
        <dbReference type="ARBA" id="ARBA00004442"/>
    </source>
</evidence>
<evidence type="ECO:0000256" key="3">
    <source>
        <dbReference type="ARBA" id="ARBA00022729"/>
    </source>
</evidence>
<dbReference type="Gene3D" id="1.25.40.390">
    <property type="match status" value="1"/>
</dbReference>
<gene>
    <name evidence="8" type="ORF">SAMN05444371_3435</name>
</gene>
<keyword evidence="5" id="KW-0998">Cell outer membrane</keyword>
<evidence type="ECO:0000259" key="7">
    <source>
        <dbReference type="Pfam" id="PF14322"/>
    </source>
</evidence>
<name>A0A1M6URA4_9FLAO</name>
<keyword evidence="4" id="KW-0472">Membrane</keyword>
<dbReference type="Pfam" id="PF07980">
    <property type="entry name" value="SusD_RagB"/>
    <property type="match status" value="1"/>
</dbReference>
<proteinExistence type="inferred from homology"/>
<protein>
    <submittedName>
        <fullName evidence="8">RagB/SusD domain-containing protein</fullName>
    </submittedName>
</protein>
<dbReference type="SUPFAM" id="SSF48452">
    <property type="entry name" value="TPR-like"/>
    <property type="match status" value="1"/>
</dbReference>
<comment type="subcellular location">
    <subcellularLocation>
        <location evidence="1">Cell outer membrane</location>
    </subcellularLocation>
</comment>
<dbReference type="Pfam" id="PF14322">
    <property type="entry name" value="SusD-like_3"/>
    <property type="match status" value="1"/>
</dbReference>
<evidence type="ECO:0000256" key="2">
    <source>
        <dbReference type="ARBA" id="ARBA00006275"/>
    </source>
</evidence>
<keyword evidence="9" id="KW-1185">Reference proteome</keyword>
<evidence type="ECO:0000313" key="8">
    <source>
        <dbReference type="EMBL" id="SHK71772.1"/>
    </source>
</evidence>
<organism evidence="8 9">
    <name type="scientific">Epilithonimonas mollis</name>
    <dbReference type="NCBI Taxonomy" id="216903"/>
    <lineage>
        <taxon>Bacteria</taxon>
        <taxon>Pseudomonadati</taxon>
        <taxon>Bacteroidota</taxon>
        <taxon>Flavobacteriia</taxon>
        <taxon>Flavobacteriales</taxon>
        <taxon>Weeksellaceae</taxon>
        <taxon>Chryseobacterium group</taxon>
        <taxon>Epilithonimonas</taxon>
    </lineage>
</organism>
<dbReference type="Proteomes" id="UP000184498">
    <property type="component" value="Unassembled WGS sequence"/>
</dbReference>
<evidence type="ECO:0000259" key="6">
    <source>
        <dbReference type="Pfam" id="PF07980"/>
    </source>
</evidence>
<dbReference type="PROSITE" id="PS51257">
    <property type="entry name" value="PROKAR_LIPOPROTEIN"/>
    <property type="match status" value="1"/>
</dbReference>
<dbReference type="CDD" id="cd08977">
    <property type="entry name" value="SusD"/>
    <property type="match status" value="1"/>
</dbReference>
<dbReference type="InterPro" id="IPR012944">
    <property type="entry name" value="SusD_RagB_dom"/>
</dbReference>
<feature type="domain" description="SusD-like N-terminal" evidence="7">
    <location>
        <begin position="80"/>
        <end position="222"/>
    </location>
</feature>
<evidence type="ECO:0000313" key="9">
    <source>
        <dbReference type="Proteomes" id="UP000184498"/>
    </source>
</evidence>
<dbReference type="GO" id="GO:0009279">
    <property type="term" value="C:cell outer membrane"/>
    <property type="evidence" value="ECO:0007669"/>
    <property type="project" value="UniProtKB-SubCell"/>
</dbReference>
<dbReference type="InterPro" id="IPR011990">
    <property type="entry name" value="TPR-like_helical_dom_sf"/>
</dbReference>
<feature type="domain" description="RagB/SusD" evidence="6">
    <location>
        <begin position="318"/>
        <end position="449"/>
    </location>
</feature>
<keyword evidence="3" id="KW-0732">Signal</keyword>
<accession>A0A1M6URA4</accession>
<dbReference type="STRING" id="216903.SAMN05444371_3435"/>
<dbReference type="InterPro" id="IPR033985">
    <property type="entry name" value="SusD-like_N"/>
</dbReference>
<comment type="similarity">
    <text evidence="2">Belongs to the SusD family.</text>
</comment>
<dbReference type="AlphaFoldDB" id="A0A1M6URA4"/>
<dbReference type="OrthoDB" id="621570at2"/>